<dbReference type="AlphaFoldDB" id="Q2RP99"/>
<keyword evidence="7" id="KW-0479">Metal-binding</keyword>
<dbReference type="Gene3D" id="3.90.79.10">
    <property type="entry name" value="Nucleoside Triphosphate Pyrophosphohydrolase"/>
    <property type="match status" value="1"/>
</dbReference>
<protein>
    <recommendedName>
        <fullName evidence="5 14">Adenine DNA glycosylase</fullName>
        <ecNumber evidence="4 14">3.2.2.31</ecNumber>
    </recommendedName>
</protein>
<dbReference type="EnsemblBacteria" id="ABC24046">
    <property type="protein sequence ID" value="ABC24046"/>
    <property type="gene ID" value="Rru_A3251"/>
</dbReference>
<dbReference type="InterPro" id="IPR015797">
    <property type="entry name" value="NUDIX_hydrolase-like_dom_sf"/>
</dbReference>
<dbReference type="PhylomeDB" id="Q2RP99"/>
<dbReference type="InterPro" id="IPR029119">
    <property type="entry name" value="MutY_C"/>
</dbReference>
<comment type="catalytic activity">
    <reaction evidence="1 14">
        <text>Hydrolyzes free adenine bases from 7,8-dihydro-8-oxoguanine:adenine mismatched double-stranded DNA, leaving an apurinic site.</text>
        <dbReference type="EC" id="3.2.2.31"/>
    </reaction>
</comment>
<dbReference type="PANTHER" id="PTHR42944">
    <property type="entry name" value="ADENINE DNA GLYCOSYLASE"/>
    <property type="match status" value="1"/>
</dbReference>
<keyword evidence="11" id="KW-0411">Iron-sulfur</keyword>
<dbReference type="CDD" id="cd03431">
    <property type="entry name" value="NUDIX_DNA_Glycosylase_C-MutY"/>
    <property type="match status" value="1"/>
</dbReference>
<evidence type="ECO:0000313" key="16">
    <source>
        <dbReference type="EMBL" id="ABC24046.1"/>
    </source>
</evidence>
<dbReference type="Pfam" id="PF10576">
    <property type="entry name" value="EndIII_4Fe-2S"/>
    <property type="match status" value="1"/>
</dbReference>
<comment type="similarity">
    <text evidence="3 14">Belongs to the Nth/MutY family.</text>
</comment>
<dbReference type="Pfam" id="PF14815">
    <property type="entry name" value="NUDIX_4"/>
    <property type="match status" value="1"/>
</dbReference>
<evidence type="ECO:0000256" key="1">
    <source>
        <dbReference type="ARBA" id="ARBA00000843"/>
    </source>
</evidence>
<reference evidence="16 17" key="1">
    <citation type="journal article" date="2011" name="Stand. Genomic Sci.">
        <title>Complete genome sequence of Rhodospirillum rubrum type strain (S1).</title>
        <authorList>
            <person name="Munk A.C."/>
            <person name="Copeland A."/>
            <person name="Lucas S."/>
            <person name="Lapidus A."/>
            <person name="Del Rio T.G."/>
            <person name="Barry K."/>
            <person name="Detter J.C."/>
            <person name="Hammon N."/>
            <person name="Israni S."/>
            <person name="Pitluck S."/>
            <person name="Brettin T."/>
            <person name="Bruce D."/>
            <person name="Han C."/>
            <person name="Tapia R."/>
            <person name="Gilna P."/>
            <person name="Schmutz J."/>
            <person name="Larimer F."/>
            <person name="Land M."/>
            <person name="Kyrpides N.C."/>
            <person name="Mavromatis K."/>
            <person name="Richardson P."/>
            <person name="Rohde M."/>
            <person name="Goker M."/>
            <person name="Klenk H.P."/>
            <person name="Zhang Y."/>
            <person name="Roberts G.P."/>
            <person name="Reslewic S."/>
            <person name="Schwartz D.C."/>
        </authorList>
    </citation>
    <scope>NUCLEOTIDE SEQUENCE [LARGE SCALE GENOMIC DNA]</scope>
    <source>
        <strain evidence="17">ATCC 11170 / ATH 1.1.1 / DSM 467 / LMG 4362 / NCIMB 8255 / S1</strain>
    </source>
</reference>
<keyword evidence="13 14" id="KW-0326">Glycosidase</keyword>
<dbReference type="InterPro" id="IPR044298">
    <property type="entry name" value="MIG/MutY"/>
</dbReference>
<name>Q2RP99_RHORT</name>
<evidence type="ECO:0000256" key="11">
    <source>
        <dbReference type="ARBA" id="ARBA00023014"/>
    </source>
</evidence>
<dbReference type="Pfam" id="PF00730">
    <property type="entry name" value="HhH-GPD"/>
    <property type="match status" value="1"/>
</dbReference>
<dbReference type="GO" id="GO:0035485">
    <property type="term" value="F:adenine/guanine mispair binding"/>
    <property type="evidence" value="ECO:0007669"/>
    <property type="project" value="TreeGrafter"/>
</dbReference>
<dbReference type="eggNOG" id="COG1194">
    <property type="taxonomic scope" value="Bacteria"/>
</dbReference>
<feature type="domain" description="HhH-GPD" evidence="15">
    <location>
        <begin position="51"/>
        <end position="200"/>
    </location>
</feature>
<dbReference type="EMBL" id="CP000230">
    <property type="protein sequence ID" value="ABC24046.1"/>
    <property type="molecule type" value="Genomic_DNA"/>
</dbReference>
<dbReference type="KEGG" id="rru:Rru_A3251"/>
<dbReference type="NCBIfam" id="TIGR01084">
    <property type="entry name" value="mutY"/>
    <property type="match status" value="1"/>
</dbReference>
<gene>
    <name evidence="16" type="ordered locus">Rru_A3251</name>
</gene>
<dbReference type="InterPro" id="IPR005760">
    <property type="entry name" value="A/G_AdeGlyc_MutY"/>
</dbReference>
<keyword evidence="8 14" id="KW-0227">DNA damage</keyword>
<dbReference type="HOGENOM" id="CLU_012862_0_2_5"/>
<dbReference type="GO" id="GO:0000701">
    <property type="term" value="F:purine-specific mismatch base pair DNA N-glycosylase activity"/>
    <property type="evidence" value="ECO:0007669"/>
    <property type="project" value="UniProtKB-EC"/>
</dbReference>
<dbReference type="Proteomes" id="UP000001929">
    <property type="component" value="Chromosome"/>
</dbReference>
<keyword evidence="9 16" id="KW-0378">Hydrolase</keyword>
<evidence type="ECO:0000256" key="4">
    <source>
        <dbReference type="ARBA" id="ARBA00012045"/>
    </source>
</evidence>
<evidence type="ECO:0000256" key="13">
    <source>
        <dbReference type="ARBA" id="ARBA00023295"/>
    </source>
</evidence>
<dbReference type="PROSITE" id="PS00764">
    <property type="entry name" value="ENDONUCLEASE_III_1"/>
    <property type="match status" value="1"/>
</dbReference>
<dbReference type="SUPFAM" id="SSF55811">
    <property type="entry name" value="Nudix"/>
    <property type="match status" value="1"/>
</dbReference>
<dbReference type="GO" id="GO:0006284">
    <property type="term" value="P:base-excision repair"/>
    <property type="evidence" value="ECO:0007669"/>
    <property type="project" value="UniProtKB-UniRule"/>
</dbReference>
<dbReference type="InterPro" id="IPR003651">
    <property type="entry name" value="Endonuclease3_FeS-loop_motif"/>
</dbReference>
<dbReference type="GO" id="GO:0006298">
    <property type="term" value="P:mismatch repair"/>
    <property type="evidence" value="ECO:0007669"/>
    <property type="project" value="TreeGrafter"/>
</dbReference>
<evidence type="ECO:0000313" key="17">
    <source>
        <dbReference type="Proteomes" id="UP000001929"/>
    </source>
</evidence>
<accession>Q2RP99</accession>
<dbReference type="InterPro" id="IPR004035">
    <property type="entry name" value="Endouclease-III_FeS-bd_BS"/>
</dbReference>
<evidence type="ECO:0000259" key="15">
    <source>
        <dbReference type="SMART" id="SM00478"/>
    </source>
</evidence>
<dbReference type="SUPFAM" id="SSF48150">
    <property type="entry name" value="DNA-glycosylase"/>
    <property type="match status" value="1"/>
</dbReference>
<dbReference type="GO" id="GO:0051539">
    <property type="term" value="F:4 iron, 4 sulfur cluster binding"/>
    <property type="evidence" value="ECO:0007669"/>
    <property type="project" value="UniProtKB-UniRule"/>
</dbReference>
<evidence type="ECO:0000256" key="2">
    <source>
        <dbReference type="ARBA" id="ARBA00002933"/>
    </source>
</evidence>
<dbReference type="InterPro" id="IPR003265">
    <property type="entry name" value="HhH-GPD_domain"/>
</dbReference>
<evidence type="ECO:0000256" key="6">
    <source>
        <dbReference type="ARBA" id="ARBA00022485"/>
    </source>
</evidence>
<dbReference type="GO" id="GO:0034039">
    <property type="term" value="F:8-oxo-7,8-dihydroguanine DNA N-glycosylase activity"/>
    <property type="evidence" value="ECO:0007669"/>
    <property type="project" value="TreeGrafter"/>
</dbReference>
<evidence type="ECO:0000256" key="5">
    <source>
        <dbReference type="ARBA" id="ARBA00022023"/>
    </source>
</evidence>
<dbReference type="PATRIC" id="fig|269796.9.peg.3365"/>
<dbReference type="Pfam" id="PF00633">
    <property type="entry name" value="HHH"/>
    <property type="match status" value="1"/>
</dbReference>
<sequence>MTAPTPDSLPPASVLGERLLDWYRRNARTLPWRAPFGERTDPYRVWLSEVMLQQTTVPAVIPYFQAFLARWPTVTDLAAAPLDEVLTAWAGLGYYARARNLHKCAQTIATWRDGTFPATEDELHTLPGIGTYTAAAIAAIAFGQPAVVMDGNIERVMARLFAETEPLPQGKKALYARAAQLTPTAHPGEHAQALMDLGATLCTPRKPACGLCPWRDPCLGRRLGLAETLPAKAPKKLKPTRCGIAFWVTRPDGTVLLRRRPESGLLGGMIEVPSTPWREDPWTLAEARAEAPLPAEWVPLAGRVRHTFTHFHLDLDVVAGRVGARANARGLWVPFDQFDRHALPAVMLKVVRLALARTH</sequence>
<dbReference type="PROSITE" id="PS01155">
    <property type="entry name" value="ENDONUCLEASE_III_2"/>
    <property type="match status" value="1"/>
</dbReference>
<keyword evidence="12" id="KW-0234">DNA repair</keyword>
<organism evidence="16 17">
    <name type="scientific">Rhodospirillum rubrum (strain ATCC 11170 / ATH 1.1.1 / DSM 467 / LMG 4362 / NCIMB 8255 / S1)</name>
    <dbReference type="NCBI Taxonomy" id="269796"/>
    <lineage>
        <taxon>Bacteria</taxon>
        <taxon>Pseudomonadati</taxon>
        <taxon>Pseudomonadota</taxon>
        <taxon>Alphaproteobacteria</taxon>
        <taxon>Rhodospirillales</taxon>
        <taxon>Rhodospirillaceae</taxon>
        <taxon>Rhodospirillum</taxon>
    </lineage>
</organism>
<dbReference type="FunFam" id="1.10.340.30:FF:000002">
    <property type="entry name" value="Adenine DNA glycosylase"/>
    <property type="match status" value="1"/>
</dbReference>
<dbReference type="InterPro" id="IPR004036">
    <property type="entry name" value="Endonuclease-III-like_CS2"/>
</dbReference>
<proteinExistence type="inferred from homology"/>
<dbReference type="RefSeq" id="WP_011390999.1">
    <property type="nucleotide sequence ID" value="NC_007643.1"/>
</dbReference>
<comment type="function">
    <text evidence="2">Adenine glycosylase active on G-A mispairs. MutY also corrects error-prone DNA synthesis past GO lesions which are due to the oxidatively damaged form of guanine: 7,8-dihydro-8-oxoguanine (8-oxo-dGTP).</text>
</comment>
<dbReference type="CDD" id="cd00056">
    <property type="entry name" value="ENDO3c"/>
    <property type="match status" value="1"/>
</dbReference>
<dbReference type="PANTHER" id="PTHR42944:SF1">
    <property type="entry name" value="ADENINE DNA GLYCOSYLASE"/>
    <property type="match status" value="1"/>
</dbReference>
<dbReference type="GO" id="GO:0046872">
    <property type="term" value="F:metal ion binding"/>
    <property type="evidence" value="ECO:0007669"/>
    <property type="project" value="UniProtKB-UniRule"/>
</dbReference>
<dbReference type="SMART" id="SM00478">
    <property type="entry name" value="ENDO3c"/>
    <property type="match status" value="1"/>
</dbReference>
<dbReference type="InterPro" id="IPR011257">
    <property type="entry name" value="DNA_glycosylase"/>
</dbReference>
<keyword evidence="17" id="KW-1185">Reference proteome</keyword>
<evidence type="ECO:0000256" key="9">
    <source>
        <dbReference type="ARBA" id="ARBA00022801"/>
    </source>
</evidence>
<dbReference type="InterPro" id="IPR023170">
    <property type="entry name" value="HhH_base_excis_C"/>
</dbReference>
<dbReference type="Gene3D" id="1.10.1670.10">
    <property type="entry name" value="Helix-hairpin-Helix base-excision DNA repair enzymes (C-terminal)"/>
    <property type="match status" value="1"/>
</dbReference>
<evidence type="ECO:0000256" key="3">
    <source>
        <dbReference type="ARBA" id="ARBA00008343"/>
    </source>
</evidence>
<evidence type="ECO:0000256" key="10">
    <source>
        <dbReference type="ARBA" id="ARBA00023004"/>
    </source>
</evidence>
<evidence type="ECO:0000256" key="8">
    <source>
        <dbReference type="ARBA" id="ARBA00022763"/>
    </source>
</evidence>
<keyword evidence="10 14" id="KW-0408">Iron</keyword>
<dbReference type="EC" id="3.2.2.31" evidence="4 14"/>
<evidence type="ECO:0000256" key="14">
    <source>
        <dbReference type="RuleBase" id="RU365096"/>
    </source>
</evidence>
<dbReference type="GO" id="GO:0032357">
    <property type="term" value="F:oxidized purine DNA binding"/>
    <property type="evidence" value="ECO:0007669"/>
    <property type="project" value="TreeGrafter"/>
</dbReference>
<evidence type="ECO:0000256" key="12">
    <source>
        <dbReference type="ARBA" id="ARBA00023204"/>
    </source>
</evidence>
<dbReference type="STRING" id="269796.Rru_A3251"/>
<comment type="cofactor">
    <cofactor evidence="14">
        <name>[4Fe-4S] cluster</name>
        <dbReference type="ChEBI" id="CHEBI:49883"/>
    </cofactor>
    <text evidence="14">Binds 1 [4Fe-4S] cluster.</text>
</comment>
<keyword evidence="6" id="KW-0004">4Fe-4S</keyword>
<dbReference type="Gene3D" id="1.10.340.30">
    <property type="entry name" value="Hypothetical protein, domain 2"/>
    <property type="match status" value="1"/>
</dbReference>
<dbReference type="InterPro" id="IPR000445">
    <property type="entry name" value="HhH_motif"/>
</dbReference>
<evidence type="ECO:0000256" key="7">
    <source>
        <dbReference type="ARBA" id="ARBA00022723"/>
    </source>
</evidence>